<dbReference type="Proteomes" id="UP000284605">
    <property type="component" value="Unassembled WGS sequence"/>
</dbReference>
<keyword evidence="3" id="KW-1185">Reference proteome</keyword>
<dbReference type="InterPro" id="IPR018648">
    <property type="entry name" value="DUF2076"/>
</dbReference>
<dbReference type="AlphaFoldDB" id="A0A418WFW1"/>
<organism evidence="2 3">
    <name type="scientific">Oleomonas cavernae</name>
    <dbReference type="NCBI Taxonomy" id="2320859"/>
    <lineage>
        <taxon>Bacteria</taxon>
        <taxon>Pseudomonadati</taxon>
        <taxon>Pseudomonadota</taxon>
        <taxon>Alphaproteobacteria</taxon>
        <taxon>Acetobacterales</taxon>
        <taxon>Acetobacteraceae</taxon>
        <taxon>Oleomonas</taxon>
    </lineage>
</organism>
<gene>
    <name evidence="2" type="ORF">D3874_19630</name>
</gene>
<proteinExistence type="predicted"/>
<sequence length="171" mass="17701">MDKNDQQAIQSLFGKLADVERQAPPRDAQAEAYIREQVAAQPAAPYYMAQTIVVQEQALEAAQARIEELEQARPSGGLFSALFGGSSRQPPRPRRAQQQPYPPGEMQRGGGGFLAGAAQTAMGVAGGVLLGNAIAGMLGGEAQAAEDPGAEDPGAEDPGFDDGGDFGGGEF</sequence>
<dbReference type="EMBL" id="QYUK01000011">
    <property type="protein sequence ID" value="RJF88914.1"/>
    <property type="molecule type" value="Genomic_DNA"/>
</dbReference>
<name>A0A418WFW1_9PROT</name>
<dbReference type="Pfam" id="PF09849">
    <property type="entry name" value="DUF2076"/>
    <property type="match status" value="1"/>
</dbReference>
<dbReference type="RefSeq" id="WP_119779919.1">
    <property type="nucleotide sequence ID" value="NZ_QYUK01000011.1"/>
</dbReference>
<evidence type="ECO:0000256" key="1">
    <source>
        <dbReference type="SAM" id="MobiDB-lite"/>
    </source>
</evidence>
<comment type="caution">
    <text evidence="2">The sequence shown here is derived from an EMBL/GenBank/DDBJ whole genome shotgun (WGS) entry which is preliminary data.</text>
</comment>
<evidence type="ECO:0000313" key="3">
    <source>
        <dbReference type="Proteomes" id="UP000284605"/>
    </source>
</evidence>
<dbReference type="OrthoDB" id="122910at2"/>
<feature type="compositionally biased region" description="Low complexity" evidence="1">
    <location>
        <begin position="77"/>
        <end position="89"/>
    </location>
</feature>
<evidence type="ECO:0000313" key="2">
    <source>
        <dbReference type="EMBL" id="RJF88914.1"/>
    </source>
</evidence>
<feature type="region of interest" description="Disordered" evidence="1">
    <location>
        <begin position="142"/>
        <end position="171"/>
    </location>
</feature>
<reference evidence="2 3" key="1">
    <citation type="submission" date="2018-09" db="EMBL/GenBank/DDBJ databases">
        <authorList>
            <person name="Zhu H."/>
        </authorList>
    </citation>
    <scope>NUCLEOTIDE SEQUENCE [LARGE SCALE GENOMIC DNA]</scope>
    <source>
        <strain evidence="2 3">K1W22B-8</strain>
    </source>
</reference>
<feature type="compositionally biased region" description="Acidic residues" evidence="1">
    <location>
        <begin position="148"/>
        <end position="164"/>
    </location>
</feature>
<feature type="region of interest" description="Disordered" evidence="1">
    <location>
        <begin position="77"/>
        <end position="112"/>
    </location>
</feature>
<protein>
    <submittedName>
        <fullName evidence="2">DUF2076 domain-containing protein</fullName>
    </submittedName>
</protein>
<accession>A0A418WFW1</accession>